<dbReference type="PANTHER" id="PTHR31604:SF18">
    <property type="entry name" value="PROTEIN EXPRESSION OF TERPENOIDS 1"/>
    <property type="match status" value="1"/>
</dbReference>
<comment type="caution">
    <text evidence="9">The sequence shown here is derived from an EMBL/GenBank/DDBJ whole genome shotgun (WGS) entry which is preliminary data.</text>
</comment>
<accession>A0A9N7NVW9</accession>
<evidence type="ECO:0000256" key="2">
    <source>
        <dbReference type="ARBA" id="ARBA00006911"/>
    </source>
</evidence>
<evidence type="ECO:0000313" key="9">
    <source>
        <dbReference type="EMBL" id="CAA0839237.1"/>
    </source>
</evidence>
<dbReference type="InterPro" id="IPR007818">
    <property type="entry name" value="SHI"/>
</dbReference>
<evidence type="ECO:0000256" key="3">
    <source>
        <dbReference type="ARBA" id="ARBA00022723"/>
    </source>
</evidence>
<keyword evidence="3" id="KW-0479">Metal-binding</keyword>
<comment type="similarity">
    <text evidence="2">Belongs to the SHI protein family.</text>
</comment>
<protein>
    <submittedName>
        <fullName evidence="9">Protein SHORT INTERNODES</fullName>
    </submittedName>
</protein>
<dbReference type="GO" id="GO:0003677">
    <property type="term" value="F:DNA binding"/>
    <property type="evidence" value="ECO:0007669"/>
    <property type="project" value="UniProtKB-KW"/>
</dbReference>
<feature type="region of interest" description="Disordered" evidence="8">
    <location>
        <begin position="122"/>
        <end position="182"/>
    </location>
</feature>
<dbReference type="GO" id="GO:0045893">
    <property type="term" value="P:positive regulation of DNA-templated transcription"/>
    <property type="evidence" value="ECO:0007669"/>
    <property type="project" value="TreeGrafter"/>
</dbReference>
<gene>
    <name evidence="9" type="ORF">SHERM_05806</name>
</gene>
<dbReference type="NCBIfam" id="TIGR01623">
    <property type="entry name" value="put_zinc_LRP1"/>
    <property type="match status" value="1"/>
</dbReference>
<dbReference type="NCBIfam" id="TIGR01624">
    <property type="entry name" value="LRP1_Cterm"/>
    <property type="match status" value="1"/>
</dbReference>
<reference evidence="9" key="1">
    <citation type="submission" date="2019-12" db="EMBL/GenBank/DDBJ databases">
        <authorList>
            <person name="Scholes J."/>
        </authorList>
    </citation>
    <scope>NUCLEOTIDE SEQUENCE</scope>
</reference>
<evidence type="ECO:0000256" key="4">
    <source>
        <dbReference type="ARBA" id="ARBA00022833"/>
    </source>
</evidence>
<name>A0A9N7NVW9_STRHE</name>
<dbReference type="InterPro" id="IPR006511">
    <property type="entry name" value="SHI_C"/>
</dbReference>
<dbReference type="GO" id="GO:0003700">
    <property type="term" value="F:DNA-binding transcription factor activity"/>
    <property type="evidence" value="ECO:0007669"/>
    <property type="project" value="InterPro"/>
</dbReference>
<keyword evidence="7" id="KW-0539">Nucleus</keyword>
<evidence type="ECO:0000256" key="5">
    <source>
        <dbReference type="ARBA" id="ARBA00023125"/>
    </source>
</evidence>
<sequence>MAGFFSLGGHPETNPDASWFLFRQHQENPNPERGGLFELWYPSPSNHEEESRFLLQDLYTVGSGYNPPAPARGGLLMVRGGVSCQDCGNQAKKDCAHMRCRTCCKSRGFDCQTHVKSTWVPAAKRREKQQQQRRRQQQQMAVLRKRQRDDDDDGDDNGGGEGGSSSLMCTNGPPGMEVGNFPPELSSEAVFRWVRVAGSNGHHHAYEATVSISGHIFKGILYNEAAESQYMAAAGEISSGSATGGGGGGDGSLASPFLDPSWYAPRPINSLFQ</sequence>
<dbReference type="GO" id="GO:0005634">
    <property type="term" value="C:nucleus"/>
    <property type="evidence" value="ECO:0007669"/>
    <property type="project" value="UniProtKB-SubCell"/>
</dbReference>
<dbReference type="InterPro" id="IPR006510">
    <property type="entry name" value="Znf_LRP1"/>
</dbReference>
<keyword evidence="10" id="KW-1185">Reference proteome</keyword>
<keyword evidence="4" id="KW-0862">Zinc</keyword>
<dbReference type="GO" id="GO:0046872">
    <property type="term" value="F:metal ion binding"/>
    <property type="evidence" value="ECO:0007669"/>
    <property type="project" value="UniProtKB-KW"/>
</dbReference>
<dbReference type="Pfam" id="PF05142">
    <property type="entry name" value="DUF702"/>
    <property type="match status" value="1"/>
</dbReference>
<dbReference type="PANTHER" id="PTHR31604">
    <property type="entry name" value="PROTEIN LATERAL ROOT PRIMORDIUM 1"/>
    <property type="match status" value="1"/>
</dbReference>
<dbReference type="OrthoDB" id="692274at2759"/>
<keyword evidence="5" id="KW-0238">DNA-binding</keyword>
<evidence type="ECO:0000256" key="6">
    <source>
        <dbReference type="ARBA" id="ARBA00023159"/>
    </source>
</evidence>
<evidence type="ECO:0000256" key="8">
    <source>
        <dbReference type="SAM" id="MobiDB-lite"/>
    </source>
</evidence>
<proteinExistence type="inferred from homology"/>
<evidence type="ECO:0000313" key="10">
    <source>
        <dbReference type="Proteomes" id="UP001153555"/>
    </source>
</evidence>
<comment type="subcellular location">
    <subcellularLocation>
        <location evidence="1">Nucleus</location>
    </subcellularLocation>
</comment>
<evidence type="ECO:0000256" key="7">
    <source>
        <dbReference type="ARBA" id="ARBA00023242"/>
    </source>
</evidence>
<dbReference type="EMBL" id="CACSLK010031421">
    <property type="protein sequence ID" value="CAA0839237.1"/>
    <property type="molecule type" value="Genomic_DNA"/>
</dbReference>
<keyword evidence="6" id="KW-0010">Activator</keyword>
<feature type="compositionally biased region" description="Basic residues" evidence="8">
    <location>
        <begin position="123"/>
        <end position="136"/>
    </location>
</feature>
<evidence type="ECO:0000256" key="1">
    <source>
        <dbReference type="ARBA" id="ARBA00004123"/>
    </source>
</evidence>
<dbReference type="Proteomes" id="UP001153555">
    <property type="component" value="Unassembled WGS sequence"/>
</dbReference>
<dbReference type="AlphaFoldDB" id="A0A9N7NVW9"/>
<organism evidence="9 10">
    <name type="scientific">Striga hermonthica</name>
    <name type="common">Purple witchweed</name>
    <name type="synonym">Buchnera hermonthica</name>
    <dbReference type="NCBI Taxonomy" id="68872"/>
    <lineage>
        <taxon>Eukaryota</taxon>
        <taxon>Viridiplantae</taxon>
        <taxon>Streptophyta</taxon>
        <taxon>Embryophyta</taxon>
        <taxon>Tracheophyta</taxon>
        <taxon>Spermatophyta</taxon>
        <taxon>Magnoliopsida</taxon>
        <taxon>eudicotyledons</taxon>
        <taxon>Gunneridae</taxon>
        <taxon>Pentapetalae</taxon>
        <taxon>asterids</taxon>
        <taxon>lamiids</taxon>
        <taxon>Lamiales</taxon>
        <taxon>Orobanchaceae</taxon>
        <taxon>Buchnereae</taxon>
        <taxon>Striga</taxon>
    </lineage>
</organism>